<protein>
    <recommendedName>
        <fullName evidence="4">Rad60/SUMO-like domain-containing protein</fullName>
    </recommendedName>
</protein>
<dbReference type="InterPro" id="IPR029071">
    <property type="entry name" value="Ubiquitin-like_domsf"/>
</dbReference>
<dbReference type="AlphaFoldDB" id="A0AAD6YZP7"/>
<proteinExistence type="predicted"/>
<evidence type="ECO:0000256" key="1">
    <source>
        <dbReference type="SAM" id="MobiDB-lite"/>
    </source>
</evidence>
<organism evidence="2 3">
    <name type="scientific">Mycena albidolilacea</name>
    <dbReference type="NCBI Taxonomy" id="1033008"/>
    <lineage>
        <taxon>Eukaryota</taxon>
        <taxon>Fungi</taxon>
        <taxon>Dikarya</taxon>
        <taxon>Basidiomycota</taxon>
        <taxon>Agaricomycotina</taxon>
        <taxon>Agaricomycetes</taxon>
        <taxon>Agaricomycetidae</taxon>
        <taxon>Agaricales</taxon>
        <taxon>Marasmiineae</taxon>
        <taxon>Mycenaceae</taxon>
        <taxon>Mycena</taxon>
    </lineage>
</organism>
<dbReference type="CDD" id="cd01763">
    <property type="entry name" value="Ubl_SUMO_like"/>
    <property type="match status" value="1"/>
</dbReference>
<name>A0AAD6YZP7_9AGAR</name>
<accession>A0AAD6YZP7</accession>
<dbReference type="Proteomes" id="UP001218218">
    <property type="component" value="Unassembled WGS sequence"/>
</dbReference>
<dbReference type="Gene3D" id="3.10.20.90">
    <property type="entry name" value="Phosphatidylinositol 3-kinase Catalytic Subunit, Chain A, domain 1"/>
    <property type="match status" value="1"/>
</dbReference>
<gene>
    <name evidence="2" type="ORF">DFH08DRAFT_977915</name>
</gene>
<evidence type="ECO:0008006" key="4">
    <source>
        <dbReference type="Google" id="ProtNLM"/>
    </source>
</evidence>
<keyword evidence="3" id="KW-1185">Reference proteome</keyword>
<sequence length="98" mass="10803">MRTTTAGVPPQLASHLAPGTYESSSNSAHTLFDMEKHKPLGTAIHRFAKKIDHELSFLRFHYEGARIQETDTPVSLDMDDELGAEPNHIDVSLMQTGG</sequence>
<feature type="region of interest" description="Disordered" evidence="1">
    <location>
        <begin position="1"/>
        <end position="30"/>
    </location>
</feature>
<evidence type="ECO:0000313" key="2">
    <source>
        <dbReference type="EMBL" id="KAJ7302339.1"/>
    </source>
</evidence>
<comment type="caution">
    <text evidence="2">The sequence shown here is derived from an EMBL/GenBank/DDBJ whole genome shotgun (WGS) entry which is preliminary data.</text>
</comment>
<dbReference type="EMBL" id="JARIHO010000117">
    <property type="protein sequence ID" value="KAJ7302339.1"/>
    <property type="molecule type" value="Genomic_DNA"/>
</dbReference>
<evidence type="ECO:0000313" key="3">
    <source>
        <dbReference type="Proteomes" id="UP001218218"/>
    </source>
</evidence>
<dbReference type="SUPFAM" id="SSF54236">
    <property type="entry name" value="Ubiquitin-like"/>
    <property type="match status" value="1"/>
</dbReference>
<reference evidence="2" key="1">
    <citation type="submission" date="2023-03" db="EMBL/GenBank/DDBJ databases">
        <title>Massive genome expansion in bonnet fungi (Mycena s.s.) driven by repeated elements and novel gene families across ecological guilds.</title>
        <authorList>
            <consortium name="Lawrence Berkeley National Laboratory"/>
            <person name="Harder C.B."/>
            <person name="Miyauchi S."/>
            <person name="Viragh M."/>
            <person name="Kuo A."/>
            <person name="Thoen E."/>
            <person name="Andreopoulos B."/>
            <person name="Lu D."/>
            <person name="Skrede I."/>
            <person name="Drula E."/>
            <person name="Henrissat B."/>
            <person name="Morin E."/>
            <person name="Kohler A."/>
            <person name="Barry K."/>
            <person name="LaButti K."/>
            <person name="Morin E."/>
            <person name="Salamov A."/>
            <person name="Lipzen A."/>
            <person name="Mereny Z."/>
            <person name="Hegedus B."/>
            <person name="Baldrian P."/>
            <person name="Stursova M."/>
            <person name="Weitz H."/>
            <person name="Taylor A."/>
            <person name="Grigoriev I.V."/>
            <person name="Nagy L.G."/>
            <person name="Martin F."/>
            <person name="Kauserud H."/>
        </authorList>
    </citation>
    <scope>NUCLEOTIDE SEQUENCE</scope>
    <source>
        <strain evidence="2">CBHHK002</strain>
    </source>
</reference>